<gene>
    <name evidence="5" type="ORF">BDP81DRAFT_329459</name>
</gene>
<dbReference type="Pfam" id="PF00668">
    <property type="entry name" value="Condensation"/>
    <property type="match status" value="1"/>
</dbReference>
<organism evidence="5 6">
    <name type="scientific">Colletotrichum phormii</name>
    <dbReference type="NCBI Taxonomy" id="359342"/>
    <lineage>
        <taxon>Eukaryota</taxon>
        <taxon>Fungi</taxon>
        <taxon>Dikarya</taxon>
        <taxon>Ascomycota</taxon>
        <taxon>Pezizomycotina</taxon>
        <taxon>Sordariomycetes</taxon>
        <taxon>Hypocreomycetidae</taxon>
        <taxon>Glomerellales</taxon>
        <taxon>Glomerellaceae</taxon>
        <taxon>Colletotrichum</taxon>
        <taxon>Colletotrichum acutatum species complex</taxon>
    </lineage>
</organism>
<dbReference type="AlphaFoldDB" id="A0AAJ0ECI0"/>
<dbReference type="FunFam" id="3.40.50.980:FF:000001">
    <property type="entry name" value="Non-ribosomal peptide synthetase"/>
    <property type="match status" value="1"/>
</dbReference>
<dbReference type="PANTHER" id="PTHR45527:SF1">
    <property type="entry name" value="FATTY ACID SYNTHASE"/>
    <property type="match status" value="1"/>
</dbReference>
<evidence type="ECO:0000313" key="5">
    <source>
        <dbReference type="EMBL" id="KAK1624738.1"/>
    </source>
</evidence>
<dbReference type="Gene3D" id="3.40.50.12780">
    <property type="entry name" value="N-terminal domain of ligase-like"/>
    <property type="match status" value="1"/>
</dbReference>
<dbReference type="PROSITE" id="PS50075">
    <property type="entry name" value="CARRIER"/>
    <property type="match status" value="1"/>
</dbReference>
<dbReference type="InterPro" id="IPR020845">
    <property type="entry name" value="AMP-binding_CS"/>
</dbReference>
<dbReference type="InterPro" id="IPR009081">
    <property type="entry name" value="PP-bd_ACP"/>
</dbReference>
<protein>
    <recommendedName>
        <fullName evidence="4">Carrier domain-containing protein</fullName>
    </recommendedName>
</protein>
<dbReference type="GeneID" id="85470172"/>
<dbReference type="SUPFAM" id="SSF52777">
    <property type="entry name" value="CoA-dependent acyltransferases"/>
    <property type="match status" value="2"/>
</dbReference>
<dbReference type="CDD" id="cd05918">
    <property type="entry name" value="A_NRPS_SidN3_like"/>
    <property type="match status" value="1"/>
</dbReference>
<reference evidence="5" key="1">
    <citation type="submission" date="2021-06" db="EMBL/GenBank/DDBJ databases">
        <title>Comparative genomics, transcriptomics and evolutionary studies reveal genomic signatures of adaptation to plant cell wall in hemibiotrophic fungi.</title>
        <authorList>
            <consortium name="DOE Joint Genome Institute"/>
            <person name="Baroncelli R."/>
            <person name="Diaz J.F."/>
            <person name="Benocci T."/>
            <person name="Peng M."/>
            <person name="Battaglia E."/>
            <person name="Haridas S."/>
            <person name="Andreopoulos W."/>
            <person name="Labutti K."/>
            <person name="Pangilinan J."/>
            <person name="Floch G.L."/>
            <person name="Makela M.R."/>
            <person name="Henrissat B."/>
            <person name="Grigoriev I.V."/>
            <person name="Crouch J.A."/>
            <person name="De Vries R.P."/>
            <person name="Sukno S.A."/>
            <person name="Thon M.R."/>
        </authorList>
    </citation>
    <scope>NUCLEOTIDE SEQUENCE</scope>
    <source>
        <strain evidence="5">CBS 102054</strain>
    </source>
</reference>
<evidence type="ECO:0000256" key="3">
    <source>
        <dbReference type="ARBA" id="ARBA00022598"/>
    </source>
</evidence>
<dbReference type="InterPro" id="IPR036736">
    <property type="entry name" value="ACP-like_sf"/>
</dbReference>
<keyword evidence="6" id="KW-1185">Reference proteome</keyword>
<feature type="non-terminal residue" evidence="5">
    <location>
        <position position="971"/>
    </location>
</feature>
<keyword evidence="2" id="KW-0597">Phosphoprotein</keyword>
<dbReference type="Pfam" id="PF00501">
    <property type="entry name" value="AMP-binding"/>
    <property type="match status" value="1"/>
</dbReference>
<evidence type="ECO:0000256" key="1">
    <source>
        <dbReference type="ARBA" id="ARBA00022450"/>
    </source>
</evidence>
<comment type="caution">
    <text evidence="5">The sequence shown here is derived from an EMBL/GenBank/DDBJ whole genome shotgun (WGS) entry which is preliminary data.</text>
</comment>
<dbReference type="EMBL" id="JAHMHQ010000023">
    <property type="protein sequence ID" value="KAK1624738.1"/>
    <property type="molecule type" value="Genomic_DNA"/>
</dbReference>
<evidence type="ECO:0000259" key="4">
    <source>
        <dbReference type="PROSITE" id="PS50075"/>
    </source>
</evidence>
<evidence type="ECO:0000313" key="6">
    <source>
        <dbReference type="Proteomes" id="UP001243989"/>
    </source>
</evidence>
<dbReference type="FunFam" id="1.10.1200.10:FF:000005">
    <property type="entry name" value="Nonribosomal peptide synthetase 1"/>
    <property type="match status" value="1"/>
</dbReference>
<dbReference type="GO" id="GO:0043041">
    <property type="term" value="P:amino acid activation for nonribosomal peptide biosynthetic process"/>
    <property type="evidence" value="ECO:0007669"/>
    <property type="project" value="TreeGrafter"/>
</dbReference>
<dbReference type="Proteomes" id="UP001243989">
    <property type="component" value="Unassembled WGS sequence"/>
</dbReference>
<accession>A0AAJ0ECI0</accession>
<dbReference type="RefSeq" id="XP_060440733.1">
    <property type="nucleotide sequence ID" value="XM_060585310.1"/>
</dbReference>
<sequence>MKIDRNKLNALGRSLSSSLIVSLSLGNRIKTEPQTDMEFQIRDVWARLLGVDAGDIGRNDSFLRIGGDSLGAIRLVSVLRQSGIALTVAAIFQDSRLSHMASIATVEEETEEDTRPQPFSLLSAGDHTRLISEALKACELPESTVIEDIYPCTQLQEGLIALSVKQTGSYRAKFTYQLSEFVHQARFMRAWEATLACCDNLRTRIVFAAGSSYQVVLQQDVSWDSAETTNSIAHDEMTYGSRLCRYALVSGNGGSTYFVLTLHHAIYDGWAMELMTETLKSHYYGSFSQDLPAYSRFVRLTTTELDHAASQRFWEEQLREAKRATFPLPAVSSTRKHEVLSKPHTESLRRIMSFPRSTASKITKATIIRAAWAMLLARYCDSDDVCFATTVSGRQAAVEGIDRIVGPTLATVPIYAQVGGDRSVEQYLNEVQDRATATIPHEQFGLQNISRISSDIKDVCDFTSLLVIQPGRTMAFASSEGDAILIEANDEEDPAASQTVDGHFNYPLVMQGQIYDEEVHLLAVYDSSVLTKSQIGLLCEQLNHVAQQLVKHQGHTRLQDITIAGPADLQKVLAWNTEETEVYDACLHQLFEKQAHLTPDAPAVHSWDGTFTYSELNGAANRLAHHLAAFEVQLDEFVHVYFEKSAWYVVAILAINKAGGTWVPLDPSHPDERQLQIVSQTGARLVLTSPHHSATCQRLVESVIEISPALDENLLRFAPSSNTTLSGPKNLVCPSNAAYVLFTSGSTGVPKGLVMEHGSVCTSQTAIGRRLRISPDVRMLQFASYVFDLSIGEIFCPLLHGASVCIPSEDSKMGDLSAFVQKMNVNWAILTPSYIRTTRPDRLPGLELLVLAGEAVGRDNLDTWFGKVRLVNGWGPAETCVFSAIHEYSSLDDSPLTVGRPVGGYGYIVDPVNAHQLAPVGCLGELVIQGPTILREYLSDAERTAAATVPAADWSSHGTSPKWSRFYMSGD</sequence>
<proteinExistence type="predicted"/>
<dbReference type="InterPro" id="IPR000873">
    <property type="entry name" value="AMP-dep_synth/lig_dom"/>
</dbReference>
<dbReference type="Gene3D" id="3.30.559.10">
    <property type="entry name" value="Chloramphenicol acetyltransferase-like domain"/>
    <property type="match status" value="1"/>
</dbReference>
<dbReference type="PANTHER" id="PTHR45527">
    <property type="entry name" value="NONRIBOSOMAL PEPTIDE SYNTHETASE"/>
    <property type="match status" value="1"/>
</dbReference>
<name>A0AAJ0ECI0_9PEZI</name>
<evidence type="ECO:0000256" key="2">
    <source>
        <dbReference type="ARBA" id="ARBA00022553"/>
    </source>
</evidence>
<dbReference type="SUPFAM" id="SSF47336">
    <property type="entry name" value="ACP-like"/>
    <property type="match status" value="1"/>
</dbReference>
<dbReference type="InterPro" id="IPR042099">
    <property type="entry name" value="ANL_N_sf"/>
</dbReference>
<dbReference type="Pfam" id="PF00550">
    <property type="entry name" value="PP-binding"/>
    <property type="match status" value="1"/>
</dbReference>
<dbReference type="GO" id="GO:0016874">
    <property type="term" value="F:ligase activity"/>
    <property type="evidence" value="ECO:0007669"/>
    <property type="project" value="UniProtKB-KW"/>
</dbReference>
<dbReference type="Gene3D" id="1.10.1200.10">
    <property type="entry name" value="ACP-like"/>
    <property type="match status" value="1"/>
</dbReference>
<dbReference type="Gene3D" id="3.30.559.30">
    <property type="entry name" value="Nonribosomal peptide synthetase, condensation domain"/>
    <property type="match status" value="1"/>
</dbReference>
<dbReference type="SUPFAM" id="SSF56801">
    <property type="entry name" value="Acetyl-CoA synthetase-like"/>
    <property type="match status" value="1"/>
</dbReference>
<keyword evidence="1" id="KW-0596">Phosphopantetheine</keyword>
<dbReference type="CDD" id="cd19545">
    <property type="entry name" value="FUM14_C_NRPS-like"/>
    <property type="match status" value="1"/>
</dbReference>
<keyword evidence="3" id="KW-0436">Ligase</keyword>
<dbReference type="PROSITE" id="PS00455">
    <property type="entry name" value="AMP_BINDING"/>
    <property type="match status" value="1"/>
</dbReference>
<dbReference type="GO" id="GO:0031177">
    <property type="term" value="F:phosphopantetheine binding"/>
    <property type="evidence" value="ECO:0007669"/>
    <property type="project" value="TreeGrafter"/>
</dbReference>
<dbReference type="InterPro" id="IPR001242">
    <property type="entry name" value="Condensation_dom"/>
</dbReference>
<dbReference type="GO" id="GO:0044550">
    <property type="term" value="P:secondary metabolite biosynthetic process"/>
    <property type="evidence" value="ECO:0007669"/>
    <property type="project" value="TreeGrafter"/>
</dbReference>
<dbReference type="GO" id="GO:0005737">
    <property type="term" value="C:cytoplasm"/>
    <property type="evidence" value="ECO:0007669"/>
    <property type="project" value="TreeGrafter"/>
</dbReference>
<dbReference type="InterPro" id="IPR023213">
    <property type="entry name" value="CAT-like_dom_sf"/>
</dbReference>
<feature type="domain" description="Carrier" evidence="4">
    <location>
        <begin position="32"/>
        <end position="108"/>
    </location>
</feature>